<sequence length="69" mass="8188">MTVGEMLQYTNRFKEIMNGPNSLRDSRLVILMSDLEQAYNIPTLRDQEFEKQNPYLMQLYRTVSEARSI</sequence>
<evidence type="ECO:0000313" key="2">
    <source>
        <dbReference type="Proteomes" id="UP001303701"/>
    </source>
</evidence>
<gene>
    <name evidence="1" type="ORF">RI196_03720</name>
</gene>
<name>A0ABY9WCC9_9BACI</name>
<reference evidence="1 2" key="1">
    <citation type="submission" date="2023-09" db="EMBL/GenBank/DDBJ databases">
        <title>Different Types of Thermotolerant Ring-Cleaving Dioxygenases derived from Aeribacillus composti HB-1 applied for multiple aromatic hydrocarbons removal.</title>
        <authorList>
            <person name="Cao L."/>
            <person name="Li M."/>
            <person name="Ma T."/>
        </authorList>
    </citation>
    <scope>NUCLEOTIDE SEQUENCE [LARGE SCALE GENOMIC DNA]</scope>
    <source>
        <strain evidence="1 2">HB-1</strain>
    </source>
</reference>
<dbReference type="GeneID" id="301125054"/>
<dbReference type="EMBL" id="CP134501">
    <property type="protein sequence ID" value="WNF33804.1"/>
    <property type="molecule type" value="Genomic_DNA"/>
</dbReference>
<proteinExistence type="predicted"/>
<protein>
    <submittedName>
        <fullName evidence="1">Uncharacterized protein</fullName>
    </submittedName>
</protein>
<dbReference type="Proteomes" id="UP001303701">
    <property type="component" value="Chromosome"/>
</dbReference>
<organism evidence="1 2">
    <name type="scientific">Aeribacillus composti</name>
    <dbReference type="NCBI Taxonomy" id="1868734"/>
    <lineage>
        <taxon>Bacteria</taxon>
        <taxon>Bacillati</taxon>
        <taxon>Bacillota</taxon>
        <taxon>Bacilli</taxon>
        <taxon>Bacillales</taxon>
        <taxon>Bacillaceae</taxon>
        <taxon>Aeribacillus</taxon>
    </lineage>
</organism>
<evidence type="ECO:0000313" key="1">
    <source>
        <dbReference type="EMBL" id="WNF33804.1"/>
    </source>
</evidence>
<dbReference type="RefSeq" id="WP_311066914.1">
    <property type="nucleotide sequence ID" value="NZ_CP134501.1"/>
</dbReference>
<keyword evidence="2" id="KW-1185">Reference proteome</keyword>
<accession>A0ABY9WCC9</accession>